<dbReference type="EnsemblMetazoa" id="GPAI027370-RA">
    <property type="protein sequence ID" value="GPAI027370-PA"/>
    <property type="gene ID" value="GPAI027370"/>
</dbReference>
<sequence>MLLTLTEVDDDDGDGAKAGGQYCCGVS</sequence>
<organism evidence="1 2">
    <name type="scientific">Glossina pallidipes</name>
    <name type="common">Tsetse fly</name>
    <dbReference type="NCBI Taxonomy" id="7398"/>
    <lineage>
        <taxon>Eukaryota</taxon>
        <taxon>Metazoa</taxon>
        <taxon>Ecdysozoa</taxon>
        <taxon>Arthropoda</taxon>
        <taxon>Hexapoda</taxon>
        <taxon>Insecta</taxon>
        <taxon>Pterygota</taxon>
        <taxon>Neoptera</taxon>
        <taxon>Endopterygota</taxon>
        <taxon>Diptera</taxon>
        <taxon>Brachycera</taxon>
        <taxon>Muscomorpha</taxon>
        <taxon>Hippoboscoidea</taxon>
        <taxon>Glossinidae</taxon>
        <taxon>Glossina</taxon>
    </lineage>
</organism>
<dbReference type="VEuPathDB" id="VectorBase:GPAI027370"/>
<dbReference type="AlphaFoldDB" id="A0A1A9ZWM8"/>
<dbReference type="Proteomes" id="UP000092445">
    <property type="component" value="Unassembled WGS sequence"/>
</dbReference>
<name>A0A1A9ZWM8_GLOPL</name>
<reference evidence="1" key="2">
    <citation type="submission" date="2020-05" db="UniProtKB">
        <authorList>
            <consortium name="EnsemblMetazoa"/>
        </authorList>
    </citation>
    <scope>IDENTIFICATION</scope>
    <source>
        <strain evidence="1">IAEA</strain>
    </source>
</reference>
<proteinExistence type="predicted"/>
<accession>A0A1A9ZWM8</accession>
<protein>
    <submittedName>
        <fullName evidence="1">Uncharacterized protein</fullName>
    </submittedName>
</protein>
<evidence type="ECO:0000313" key="2">
    <source>
        <dbReference type="Proteomes" id="UP000092445"/>
    </source>
</evidence>
<evidence type="ECO:0000313" key="1">
    <source>
        <dbReference type="EnsemblMetazoa" id="GPAI027370-PA"/>
    </source>
</evidence>
<keyword evidence="2" id="KW-1185">Reference proteome</keyword>
<reference evidence="2" key="1">
    <citation type="submission" date="2014-03" db="EMBL/GenBank/DDBJ databases">
        <authorList>
            <person name="Aksoy S."/>
            <person name="Warren W."/>
            <person name="Wilson R.K."/>
        </authorList>
    </citation>
    <scope>NUCLEOTIDE SEQUENCE [LARGE SCALE GENOMIC DNA]</scope>
    <source>
        <strain evidence="2">IAEA</strain>
    </source>
</reference>